<evidence type="ECO:0000313" key="2">
    <source>
        <dbReference type="EMBL" id="UOG76830.1"/>
    </source>
</evidence>
<accession>A0ABY4D5H7</accession>
<sequence length="244" mass="26909">MSLNLYYITTPTAPWVSILFVATTLLTLGLLMRLLRNAGFAMLPWLIGIVGWLTVQAVVARAGFYQQLEHVPPRLVVFGILPSVVLIVYWLIGARGREVSGRLSVADLTELSVVRVPVEIVLYALAGYHLVPTLMTFEGLNFDILSGLTAPLVAYAYGRNWLGRGGMLAWHAVAFCLLITIVVLALLSAPTPLQQLAFEQPNVAVLQFPFVWLPVFVVPVVAFTHVVSFYRLLTLSRELHPTTA</sequence>
<evidence type="ECO:0008006" key="4">
    <source>
        <dbReference type="Google" id="ProtNLM"/>
    </source>
</evidence>
<evidence type="ECO:0000313" key="3">
    <source>
        <dbReference type="Proteomes" id="UP000831113"/>
    </source>
</evidence>
<keyword evidence="1" id="KW-0812">Transmembrane</keyword>
<organism evidence="2 3">
    <name type="scientific">Hymenobacter tibetensis</name>
    <dbReference type="NCBI Taxonomy" id="497967"/>
    <lineage>
        <taxon>Bacteria</taxon>
        <taxon>Pseudomonadati</taxon>
        <taxon>Bacteroidota</taxon>
        <taxon>Cytophagia</taxon>
        <taxon>Cytophagales</taxon>
        <taxon>Hymenobacteraceae</taxon>
        <taxon>Hymenobacter</taxon>
    </lineage>
</organism>
<name>A0ABY4D5H7_9BACT</name>
<feature type="transmembrane region" description="Helical" evidence="1">
    <location>
        <begin position="210"/>
        <end position="230"/>
    </location>
</feature>
<keyword evidence="1" id="KW-1133">Transmembrane helix</keyword>
<protein>
    <recommendedName>
        <fullName evidence="4">Lycopene cyclase domain-containing protein</fullName>
    </recommendedName>
</protein>
<feature type="transmembrane region" description="Helical" evidence="1">
    <location>
        <begin position="43"/>
        <end position="63"/>
    </location>
</feature>
<dbReference type="EMBL" id="CP094669">
    <property type="protein sequence ID" value="UOG76830.1"/>
    <property type="molecule type" value="Genomic_DNA"/>
</dbReference>
<gene>
    <name evidence="2" type="ORF">MTX78_09570</name>
</gene>
<dbReference type="Proteomes" id="UP000831113">
    <property type="component" value="Chromosome"/>
</dbReference>
<feature type="transmembrane region" description="Helical" evidence="1">
    <location>
        <begin position="169"/>
        <end position="190"/>
    </location>
</feature>
<feature type="transmembrane region" description="Helical" evidence="1">
    <location>
        <begin position="12"/>
        <end position="31"/>
    </location>
</feature>
<reference evidence="2 3" key="1">
    <citation type="submission" date="2022-03" db="EMBL/GenBank/DDBJ databases">
        <title>Hymenobactersp. isolated from the air.</title>
        <authorList>
            <person name="Won M."/>
            <person name="Kwon S.-W."/>
        </authorList>
    </citation>
    <scope>NUCLEOTIDE SEQUENCE [LARGE SCALE GENOMIC DNA]</scope>
    <source>
        <strain evidence="2 3">KACC 21982</strain>
    </source>
</reference>
<evidence type="ECO:0000256" key="1">
    <source>
        <dbReference type="SAM" id="Phobius"/>
    </source>
</evidence>
<proteinExistence type="predicted"/>
<keyword evidence="1" id="KW-0472">Membrane</keyword>
<dbReference type="RefSeq" id="WP_243802063.1">
    <property type="nucleotide sequence ID" value="NZ_CP094669.1"/>
</dbReference>
<keyword evidence="3" id="KW-1185">Reference proteome</keyword>
<feature type="transmembrane region" description="Helical" evidence="1">
    <location>
        <begin position="75"/>
        <end position="92"/>
    </location>
</feature>